<feature type="coiled-coil region" evidence="1">
    <location>
        <begin position="67"/>
        <end position="94"/>
    </location>
</feature>
<sequence length="369" mass="41333">MKLLHYCKVLLFSLPLNILVHNKNKLYITPQHTRTNRLLCECELYTPIYDDDPEMKKVLHDFDRQTSQRFKEYNERMQEKLKKCKEQCDKDIQKIILKDKIEKQMVDKFSALETNIDSNDIPTCICKKTLADKVEKSCLKCTQNLGGIVTPSSVVLGGIAELGLSAWKTTALKVAIEAAKEGGAAKGLAKVQAMGFANFFEGMKSGFCIKELDIKLLKAVFIQQKRENFTKLAHSIYVQYNNKCGLAVAKNSYHTCNFGKALKCTELCSQANCSNEATIADGVNKILSTAKSAAANETANVIASETAAIEATKKGAIETTCMNCHTPIIASIVAIVIIVMVMVIIYLILRYRRKKKLKKKLQYIKLLKE</sequence>
<protein>
    <recommendedName>
        <fullName evidence="5">Rifin</fullName>
    </recommendedName>
</protein>
<evidence type="ECO:0000256" key="2">
    <source>
        <dbReference type="SAM" id="Phobius"/>
    </source>
</evidence>
<dbReference type="Pfam" id="PF02009">
    <property type="entry name" value="RIFIN"/>
    <property type="match status" value="1"/>
</dbReference>
<dbReference type="NCBIfam" id="TIGR01477">
    <property type="entry name" value="RIFIN"/>
    <property type="match status" value="1"/>
</dbReference>
<dbReference type="EMBL" id="KE123891">
    <property type="protein sequence ID" value="EWC85431.1"/>
    <property type="molecule type" value="Genomic_DNA"/>
</dbReference>
<dbReference type="OMA" id="LCSQANC"/>
<gene>
    <name evidence="3" type="ORF">PFNF54_05905</name>
</gene>
<keyword evidence="4" id="KW-1185">Reference proteome</keyword>
<dbReference type="InterPro" id="IPR006373">
    <property type="entry name" value="VSA_Rifin"/>
</dbReference>
<evidence type="ECO:0000313" key="4">
    <source>
        <dbReference type="Proteomes" id="UP000030673"/>
    </source>
</evidence>
<dbReference type="Proteomes" id="UP000030673">
    <property type="component" value="Unassembled WGS sequence"/>
</dbReference>
<proteinExistence type="predicted"/>
<evidence type="ECO:0000256" key="1">
    <source>
        <dbReference type="SAM" id="Coils"/>
    </source>
</evidence>
<evidence type="ECO:0008006" key="5">
    <source>
        <dbReference type="Google" id="ProtNLM"/>
    </source>
</evidence>
<keyword evidence="2" id="KW-1133">Transmembrane helix</keyword>
<accession>W7JL65</accession>
<keyword evidence="1" id="KW-0175">Coiled coil</keyword>
<dbReference type="AlphaFoldDB" id="W7JL65"/>
<organism evidence="3 4">
    <name type="scientific">Plasmodium falciparum (isolate NF54)</name>
    <dbReference type="NCBI Taxonomy" id="5843"/>
    <lineage>
        <taxon>Eukaryota</taxon>
        <taxon>Sar</taxon>
        <taxon>Alveolata</taxon>
        <taxon>Apicomplexa</taxon>
        <taxon>Aconoidasida</taxon>
        <taxon>Haemosporida</taxon>
        <taxon>Plasmodiidae</taxon>
        <taxon>Plasmodium</taxon>
        <taxon>Plasmodium (Laverania)</taxon>
    </lineage>
</organism>
<keyword evidence="2" id="KW-0812">Transmembrane</keyword>
<feature type="transmembrane region" description="Helical" evidence="2">
    <location>
        <begin position="328"/>
        <end position="349"/>
    </location>
</feature>
<reference evidence="3 4" key="1">
    <citation type="submission" date="2013-02" db="EMBL/GenBank/DDBJ databases">
        <title>The Genome Sequence of Plasmodium falciparum NF54.</title>
        <authorList>
            <consortium name="The Broad Institute Genome Sequencing Platform"/>
            <consortium name="The Broad Institute Genome Sequencing Center for Infectious Disease"/>
            <person name="Neafsey D."/>
            <person name="Cheeseman I."/>
            <person name="Volkman S."/>
            <person name="Adams J."/>
            <person name="Walker B."/>
            <person name="Young S.K."/>
            <person name="Zeng Q."/>
            <person name="Gargeya S."/>
            <person name="Fitzgerald M."/>
            <person name="Haas B."/>
            <person name="Abouelleil A."/>
            <person name="Alvarado L."/>
            <person name="Arachchi H.M."/>
            <person name="Berlin A.M."/>
            <person name="Chapman S.B."/>
            <person name="Dewar J."/>
            <person name="Goldberg J."/>
            <person name="Griggs A."/>
            <person name="Gujja S."/>
            <person name="Hansen M."/>
            <person name="Howarth C."/>
            <person name="Imamovic A."/>
            <person name="Larimer J."/>
            <person name="McCowan C."/>
            <person name="Murphy C."/>
            <person name="Neiman D."/>
            <person name="Pearson M."/>
            <person name="Priest M."/>
            <person name="Roberts A."/>
            <person name="Saif S."/>
            <person name="Shea T."/>
            <person name="Sisk P."/>
            <person name="Sykes S."/>
            <person name="Wortman J."/>
            <person name="Nusbaum C."/>
            <person name="Birren B."/>
        </authorList>
    </citation>
    <scope>NUCLEOTIDE SEQUENCE [LARGE SCALE GENOMIC DNA]</scope>
    <source>
        <strain evidence="3 4">NF54</strain>
    </source>
</reference>
<keyword evidence="2" id="KW-0472">Membrane</keyword>
<name>W7JL65_PLAFO</name>
<evidence type="ECO:0000313" key="3">
    <source>
        <dbReference type="EMBL" id="EWC85431.1"/>
    </source>
</evidence>